<dbReference type="Proteomes" id="UP001530400">
    <property type="component" value="Unassembled WGS sequence"/>
</dbReference>
<proteinExistence type="predicted"/>
<dbReference type="AlphaFoldDB" id="A0ABD3PWK3"/>
<gene>
    <name evidence="1" type="ORF">ACHAWO_006278</name>
</gene>
<name>A0ABD3PWK3_9STRA</name>
<evidence type="ECO:0000313" key="2">
    <source>
        <dbReference type="Proteomes" id="UP001530400"/>
    </source>
</evidence>
<sequence>MSSSANAKEDAIINPYVNRPTLSTRAATLNTTNSAARLAYGWRKLKQLPVEISRDEFEGQLLEEYIIGLGAFCSSHSIPRYFDENLQSTKPDEIHCCVTTTLVGYIGQHLNFIRVSVYPDHPDFRGLRKDAYPEWYTDFRESFRRACNTFQLLHTGDEVFEGHRTQPLYRCIDNNKGSYAIGRPGEIKYDDYNDWYFDLLTELVDTSWKESKNLKKYTMPRVSDDFFGFDWYCVMGAFFMCEDGLFRSEEQIEQGKLNAVFVRLHQLQDASVAGKLAAAIQSNIPDNVLEEIRKLFTGKSLRKGAITELSMNSGLSIFNLSARSGHSLGVAMQDYVDQNNPAASFPAANALHGQRTLSAIPVLPDFNAVGSSNRNQWVALVKAAFVITIPDFMPGGRHSIILEVMMASMAVESIKLYDVQLPLLTPDLVLVEWSKKLSQDYKEQE</sequence>
<accession>A0ABD3PWK3</accession>
<reference evidence="1 2" key="1">
    <citation type="submission" date="2024-10" db="EMBL/GenBank/DDBJ databases">
        <title>Updated reference genomes for cyclostephanoid diatoms.</title>
        <authorList>
            <person name="Roberts W.R."/>
            <person name="Alverson A.J."/>
        </authorList>
    </citation>
    <scope>NUCLEOTIDE SEQUENCE [LARGE SCALE GENOMIC DNA]</scope>
    <source>
        <strain evidence="1 2">AJA010-31</strain>
    </source>
</reference>
<dbReference type="EMBL" id="JALLPJ020000453">
    <property type="protein sequence ID" value="KAL3791716.1"/>
    <property type="molecule type" value="Genomic_DNA"/>
</dbReference>
<protein>
    <submittedName>
        <fullName evidence="1">Uncharacterized protein</fullName>
    </submittedName>
</protein>
<keyword evidence="2" id="KW-1185">Reference proteome</keyword>
<evidence type="ECO:0000313" key="1">
    <source>
        <dbReference type="EMBL" id="KAL3791716.1"/>
    </source>
</evidence>
<organism evidence="1 2">
    <name type="scientific">Cyclotella atomus</name>
    <dbReference type="NCBI Taxonomy" id="382360"/>
    <lineage>
        <taxon>Eukaryota</taxon>
        <taxon>Sar</taxon>
        <taxon>Stramenopiles</taxon>
        <taxon>Ochrophyta</taxon>
        <taxon>Bacillariophyta</taxon>
        <taxon>Coscinodiscophyceae</taxon>
        <taxon>Thalassiosirophycidae</taxon>
        <taxon>Stephanodiscales</taxon>
        <taxon>Stephanodiscaceae</taxon>
        <taxon>Cyclotella</taxon>
    </lineage>
</organism>
<comment type="caution">
    <text evidence="1">The sequence shown here is derived from an EMBL/GenBank/DDBJ whole genome shotgun (WGS) entry which is preliminary data.</text>
</comment>